<dbReference type="GO" id="GO:0020037">
    <property type="term" value="F:heme binding"/>
    <property type="evidence" value="ECO:0007669"/>
    <property type="project" value="InterPro"/>
</dbReference>
<proteinExistence type="predicted"/>
<evidence type="ECO:0000256" key="4">
    <source>
        <dbReference type="PROSITE-ProRule" id="PRU00433"/>
    </source>
</evidence>
<dbReference type="PROSITE" id="PS51007">
    <property type="entry name" value="CYTC"/>
    <property type="match status" value="1"/>
</dbReference>
<dbReference type="EMBL" id="FMAF01000063">
    <property type="protein sequence ID" value="SCB53148.1"/>
    <property type="molecule type" value="Genomic_DNA"/>
</dbReference>
<organism evidence="6 7">
    <name type="scientific">Rhizobium lusitanum</name>
    <dbReference type="NCBI Taxonomy" id="293958"/>
    <lineage>
        <taxon>Bacteria</taxon>
        <taxon>Pseudomonadati</taxon>
        <taxon>Pseudomonadota</taxon>
        <taxon>Alphaproteobacteria</taxon>
        <taxon>Hyphomicrobiales</taxon>
        <taxon>Rhizobiaceae</taxon>
        <taxon>Rhizobium/Agrobacterium group</taxon>
        <taxon>Rhizobium</taxon>
    </lineage>
</organism>
<dbReference type="GO" id="GO:0009055">
    <property type="term" value="F:electron transfer activity"/>
    <property type="evidence" value="ECO:0007669"/>
    <property type="project" value="InterPro"/>
</dbReference>
<dbReference type="PANTHER" id="PTHR35008">
    <property type="entry name" value="BLL4482 PROTEIN-RELATED"/>
    <property type="match status" value="1"/>
</dbReference>
<dbReference type="Proteomes" id="UP000199205">
    <property type="component" value="Unassembled WGS sequence"/>
</dbReference>
<dbReference type="RefSeq" id="WP_004128924.1">
    <property type="nucleotide sequence ID" value="NZ_FMAF01000063.1"/>
</dbReference>
<dbReference type="OrthoDB" id="5523448at2"/>
<dbReference type="Gene3D" id="1.10.760.10">
    <property type="entry name" value="Cytochrome c-like domain"/>
    <property type="match status" value="1"/>
</dbReference>
<sequence length="133" mass="14111">MAKNSKGPLGSVVVSILTMALAVPVGAQVMLSDGENFSEQSGEALYANVCAACHMNHGEGAMGAGKYPALTQNQNLVVGDYPVYLVLHGHTGMPPIGHMMSDDQVAAVVNYVRTNFGNNYENEVTREDVADIR</sequence>
<evidence type="ECO:0000313" key="7">
    <source>
        <dbReference type="Proteomes" id="UP000199205"/>
    </source>
</evidence>
<dbReference type="InterPro" id="IPR051459">
    <property type="entry name" value="Cytochrome_c-type_DH"/>
</dbReference>
<evidence type="ECO:0000259" key="5">
    <source>
        <dbReference type="PROSITE" id="PS51007"/>
    </source>
</evidence>
<dbReference type="AlphaFoldDB" id="A0A1C3XLK9"/>
<evidence type="ECO:0000256" key="2">
    <source>
        <dbReference type="ARBA" id="ARBA00022723"/>
    </source>
</evidence>
<gene>
    <name evidence="6" type="ORF">GA0061101_1637</name>
</gene>
<keyword evidence="1 4" id="KW-0349">Heme</keyword>
<dbReference type="Pfam" id="PF13442">
    <property type="entry name" value="Cytochrome_CBB3"/>
    <property type="match status" value="1"/>
</dbReference>
<dbReference type="GO" id="GO:0046872">
    <property type="term" value="F:metal ion binding"/>
    <property type="evidence" value="ECO:0007669"/>
    <property type="project" value="UniProtKB-KW"/>
</dbReference>
<evidence type="ECO:0000313" key="6">
    <source>
        <dbReference type="EMBL" id="SCB53148.1"/>
    </source>
</evidence>
<protein>
    <submittedName>
        <fullName evidence="6">Cytochrome c, mono-and diheme variants</fullName>
    </submittedName>
</protein>
<evidence type="ECO:0000256" key="1">
    <source>
        <dbReference type="ARBA" id="ARBA00022617"/>
    </source>
</evidence>
<accession>A0A1C3XLK9</accession>
<keyword evidence="3 4" id="KW-0408">Iron</keyword>
<dbReference type="SUPFAM" id="SSF46626">
    <property type="entry name" value="Cytochrome c"/>
    <property type="match status" value="1"/>
</dbReference>
<keyword evidence="2 4" id="KW-0479">Metal-binding</keyword>
<evidence type="ECO:0000256" key="3">
    <source>
        <dbReference type="ARBA" id="ARBA00023004"/>
    </source>
</evidence>
<dbReference type="InterPro" id="IPR036909">
    <property type="entry name" value="Cyt_c-like_dom_sf"/>
</dbReference>
<dbReference type="PANTHER" id="PTHR35008:SF9">
    <property type="entry name" value="CYTOCHROME C DOMAIN-CONTAINING PROTEIN"/>
    <property type="match status" value="1"/>
</dbReference>
<name>A0A1C3XLK9_9HYPH</name>
<feature type="domain" description="Cytochrome c" evidence="5">
    <location>
        <begin position="37"/>
        <end position="116"/>
    </location>
</feature>
<dbReference type="InterPro" id="IPR009056">
    <property type="entry name" value="Cyt_c-like_dom"/>
</dbReference>
<reference evidence="6 7" key="1">
    <citation type="submission" date="2016-08" db="EMBL/GenBank/DDBJ databases">
        <authorList>
            <person name="Seilhamer J.J."/>
        </authorList>
    </citation>
    <scope>NUCLEOTIDE SEQUENCE [LARGE SCALE GENOMIC DNA]</scope>
    <source>
        <strain evidence="6 7">P1-7</strain>
    </source>
</reference>